<keyword evidence="4" id="KW-1185">Reference proteome</keyword>
<reference evidence="3" key="1">
    <citation type="submission" date="2021-01" db="EMBL/GenBank/DDBJ databases">
        <title>Whole genome shotgun sequence of Verrucosispora sediminis NBRC 107745.</title>
        <authorList>
            <person name="Komaki H."/>
            <person name="Tamura T."/>
        </authorList>
    </citation>
    <scope>NUCLEOTIDE SEQUENCE</scope>
    <source>
        <strain evidence="3">NBRC 107745</strain>
    </source>
</reference>
<keyword evidence="1" id="KW-0812">Transmembrane</keyword>
<dbReference type="EMBL" id="BOPD01000022">
    <property type="protein sequence ID" value="GIJ34493.1"/>
    <property type="molecule type" value="Genomic_DNA"/>
</dbReference>
<feature type="transmembrane region" description="Helical" evidence="1">
    <location>
        <begin position="39"/>
        <end position="57"/>
    </location>
</feature>
<proteinExistence type="predicted"/>
<dbReference type="InterPro" id="IPR005183">
    <property type="entry name" value="DUF305_CopM-like"/>
</dbReference>
<accession>A0A9W5UUK5</accession>
<feature type="domain" description="DUF305" evidence="2">
    <location>
        <begin position="95"/>
        <end position="144"/>
    </location>
</feature>
<protein>
    <recommendedName>
        <fullName evidence="2">DUF305 domain-containing protein</fullName>
    </recommendedName>
</protein>
<evidence type="ECO:0000259" key="2">
    <source>
        <dbReference type="Pfam" id="PF03713"/>
    </source>
</evidence>
<feature type="transmembrane region" description="Helical" evidence="1">
    <location>
        <begin position="7"/>
        <end position="27"/>
    </location>
</feature>
<dbReference type="AlphaFoldDB" id="A0A9W5UUK5"/>
<evidence type="ECO:0000256" key="1">
    <source>
        <dbReference type="SAM" id="Phobius"/>
    </source>
</evidence>
<sequence length="148" mass="16925">MKQNYVRFGLVLVISLAVMFVLTLSQIRGWSDFYLNLSNFYMSLIMVAAMGLIMMGVMHQMFAVRRLNIALYIALGVLFVGGFAAVRTEPFVGNEAFLKSMIPHHSRAILVCQESQVTDPEIVRLCDQIVRSQQEEINQMKEILNDRY</sequence>
<feature type="transmembrane region" description="Helical" evidence="1">
    <location>
        <begin position="69"/>
        <end position="86"/>
    </location>
</feature>
<dbReference type="Proteomes" id="UP000607311">
    <property type="component" value="Unassembled WGS sequence"/>
</dbReference>
<dbReference type="RefSeq" id="WP_093408634.1">
    <property type="nucleotide sequence ID" value="NZ_BOPD01000022.1"/>
</dbReference>
<dbReference type="Gene3D" id="1.20.1260.10">
    <property type="match status" value="1"/>
</dbReference>
<evidence type="ECO:0000313" key="3">
    <source>
        <dbReference type="EMBL" id="GIJ34493.1"/>
    </source>
</evidence>
<dbReference type="OrthoDB" id="8603558at2"/>
<gene>
    <name evidence="3" type="ORF">Vse01_36410</name>
</gene>
<organism evidence="3 4">
    <name type="scientific">Micromonospora sediminimaris</name>
    <dbReference type="NCBI Taxonomy" id="547162"/>
    <lineage>
        <taxon>Bacteria</taxon>
        <taxon>Bacillati</taxon>
        <taxon>Actinomycetota</taxon>
        <taxon>Actinomycetes</taxon>
        <taxon>Micromonosporales</taxon>
        <taxon>Micromonosporaceae</taxon>
        <taxon>Micromonospora</taxon>
    </lineage>
</organism>
<keyword evidence="1" id="KW-0472">Membrane</keyword>
<keyword evidence="1" id="KW-1133">Transmembrane helix</keyword>
<comment type="caution">
    <text evidence="3">The sequence shown here is derived from an EMBL/GenBank/DDBJ whole genome shotgun (WGS) entry which is preliminary data.</text>
</comment>
<dbReference type="InterPro" id="IPR012347">
    <property type="entry name" value="Ferritin-like"/>
</dbReference>
<dbReference type="Pfam" id="PF03713">
    <property type="entry name" value="DUF305"/>
    <property type="match status" value="1"/>
</dbReference>
<evidence type="ECO:0000313" key="4">
    <source>
        <dbReference type="Proteomes" id="UP000607311"/>
    </source>
</evidence>
<name>A0A9W5UUK5_9ACTN</name>